<evidence type="ECO:0000256" key="7">
    <source>
        <dbReference type="SAM" id="MobiDB-lite"/>
    </source>
</evidence>
<evidence type="ECO:0000313" key="10">
    <source>
        <dbReference type="Proteomes" id="UP000727907"/>
    </source>
</evidence>
<dbReference type="RefSeq" id="WP_216957183.1">
    <property type="nucleotide sequence ID" value="NZ_JAHOPB010000001.1"/>
</dbReference>
<feature type="transmembrane region" description="Helical" evidence="8">
    <location>
        <begin position="246"/>
        <end position="272"/>
    </location>
</feature>
<accession>A0ABS6IE73</accession>
<feature type="transmembrane region" description="Helical" evidence="8">
    <location>
        <begin position="340"/>
        <end position="359"/>
    </location>
</feature>
<comment type="caution">
    <text evidence="9">The sequence shown here is derived from an EMBL/GenBank/DDBJ whole genome shotgun (WGS) entry which is preliminary data.</text>
</comment>
<evidence type="ECO:0000256" key="3">
    <source>
        <dbReference type="ARBA" id="ARBA00022692"/>
    </source>
</evidence>
<proteinExistence type="predicted"/>
<feature type="transmembrane region" description="Helical" evidence="8">
    <location>
        <begin position="47"/>
        <end position="67"/>
    </location>
</feature>
<dbReference type="InterPro" id="IPR001046">
    <property type="entry name" value="NRAMP_fam"/>
</dbReference>
<feature type="transmembrane region" description="Helical" evidence="8">
    <location>
        <begin position="151"/>
        <end position="170"/>
    </location>
</feature>
<feature type="transmembrane region" description="Helical" evidence="8">
    <location>
        <begin position="190"/>
        <end position="208"/>
    </location>
</feature>
<keyword evidence="4" id="KW-0769">Symport</keyword>
<feature type="transmembrane region" description="Helical" evidence="8">
    <location>
        <begin position="400"/>
        <end position="423"/>
    </location>
</feature>
<sequence>MPRASSTDRPAPRPAGRIGPGIVTGAADDDPSGIATYSQAGAQAGFGLLWTVVLTWPLMVAVQSVSARIGRVTGRGLAANLCRVFPRPLVLLAVALLFVANTVNIGADLSAMGAAVNMLLPWDRHGYTLGFAAVSLLAIVFVPYSRYVGFLKWLTFSLLAYAGIVFTVRLDWAAVATGSLVPAFDLDGRTLMLVVAVLGTTIAPYLFFWQTSQEVEDEEADPGAAPLIVSSDHAGREIARINRETAVGMAVSNLVAFFIMLTTAATLHAAGITDIQSTEQAAAALRPIAGEATFLLFSLGIVGTGMLAVPVLAGSAAYAFGEVLGWTTGLENRPRDALPFYAIIAAAIGIGLAVDYLALDPIKALVWSAVLNGVIVVPFIAAIMVVASRRDIMGAFVASWWQRVLGWFTFAVMGAASVAMFVLM</sequence>
<feature type="region of interest" description="Disordered" evidence="7">
    <location>
        <begin position="1"/>
        <end position="22"/>
    </location>
</feature>
<feature type="transmembrane region" description="Helical" evidence="8">
    <location>
        <begin position="127"/>
        <end position="144"/>
    </location>
</feature>
<protein>
    <submittedName>
        <fullName evidence="9">Divalent metal cation transporter</fullName>
    </submittedName>
</protein>
<evidence type="ECO:0000256" key="4">
    <source>
        <dbReference type="ARBA" id="ARBA00022847"/>
    </source>
</evidence>
<feature type="transmembrane region" description="Helical" evidence="8">
    <location>
        <begin position="365"/>
        <end position="388"/>
    </location>
</feature>
<keyword evidence="3 8" id="KW-0812">Transmembrane</keyword>
<dbReference type="PANTHER" id="PTHR11706:SF33">
    <property type="entry name" value="NATURAL RESISTANCE-ASSOCIATED MACROPHAGE PROTEIN 2"/>
    <property type="match status" value="1"/>
</dbReference>
<evidence type="ECO:0000313" key="9">
    <source>
        <dbReference type="EMBL" id="MBU8872906.1"/>
    </source>
</evidence>
<evidence type="ECO:0000256" key="6">
    <source>
        <dbReference type="ARBA" id="ARBA00023136"/>
    </source>
</evidence>
<feature type="transmembrane region" description="Helical" evidence="8">
    <location>
        <begin position="292"/>
        <end position="320"/>
    </location>
</feature>
<evidence type="ECO:0000256" key="2">
    <source>
        <dbReference type="ARBA" id="ARBA00022448"/>
    </source>
</evidence>
<reference evidence="9 10" key="1">
    <citation type="submission" date="2021-06" db="EMBL/GenBank/DDBJ databases">
        <authorList>
            <person name="Lee D.H."/>
        </authorList>
    </citation>
    <scope>NUCLEOTIDE SEQUENCE [LARGE SCALE GENOMIC DNA]</scope>
    <source>
        <strain evidence="9 10">MMS21-HV4-11</strain>
    </source>
</reference>
<dbReference type="Pfam" id="PF01566">
    <property type="entry name" value="Nramp"/>
    <property type="match status" value="1"/>
</dbReference>
<organism evidence="9 10">
    <name type="scientific">Reyranella humidisoli</name>
    <dbReference type="NCBI Taxonomy" id="2849149"/>
    <lineage>
        <taxon>Bacteria</taxon>
        <taxon>Pseudomonadati</taxon>
        <taxon>Pseudomonadota</taxon>
        <taxon>Alphaproteobacteria</taxon>
        <taxon>Hyphomicrobiales</taxon>
        <taxon>Reyranellaceae</taxon>
        <taxon>Reyranella</taxon>
    </lineage>
</organism>
<keyword evidence="2" id="KW-0813">Transport</keyword>
<name>A0ABS6IE73_9HYPH</name>
<keyword evidence="10" id="KW-1185">Reference proteome</keyword>
<evidence type="ECO:0000256" key="8">
    <source>
        <dbReference type="SAM" id="Phobius"/>
    </source>
</evidence>
<gene>
    <name evidence="9" type="ORF">KQ910_03985</name>
</gene>
<comment type="subcellular location">
    <subcellularLocation>
        <location evidence="1">Membrane</location>
        <topology evidence="1">Multi-pass membrane protein</topology>
    </subcellularLocation>
</comment>
<dbReference type="EMBL" id="JAHOPB010000001">
    <property type="protein sequence ID" value="MBU8872906.1"/>
    <property type="molecule type" value="Genomic_DNA"/>
</dbReference>
<dbReference type="PANTHER" id="PTHR11706">
    <property type="entry name" value="SOLUTE CARRIER PROTEIN FAMILY 11 MEMBER"/>
    <property type="match status" value="1"/>
</dbReference>
<dbReference type="Proteomes" id="UP000727907">
    <property type="component" value="Unassembled WGS sequence"/>
</dbReference>
<evidence type="ECO:0000256" key="1">
    <source>
        <dbReference type="ARBA" id="ARBA00004141"/>
    </source>
</evidence>
<evidence type="ECO:0000256" key="5">
    <source>
        <dbReference type="ARBA" id="ARBA00022989"/>
    </source>
</evidence>
<feature type="transmembrane region" description="Helical" evidence="8">
    <location>
        <begin position="88"/>
        <end position="107"/>
    </location>
</feature>
<keyword evidence="5 8" id="KW-1133">Transmembrane helix</keyword>
<keyword evidence="6 8" id="KW-0472">Membrane</keyword>